<feature type="transmembrane region" description="Helical" evidence="2">
    <location>
        <begin position="20"/>
        <end position="40"/>
    </location>
</feature>
<sequence>MHTLNALAGGSEVSYLVSKFARMGIWPLFLSLAVTVGGLLGPLELWIARKGDGDPAAVRCHFRIWMVAIAIGETLTVLGATEQEWSSGTFGHSSGSRDDSHRLLGSPERLPASQPACRKP</sequence>
<reference evidence="3 4" key="1">
    <citation type="journal article" date="2014" name="BMC Genomics">
        <title>Comparison of environmental and isolate Sulfobacillus genomes reveals diverse carbon, sulfur, nitrogen, and hydrogen metabolisms.</title>
        <authorList>
            <person name="Justice N.B."/>
            <person name="Norman A."/>
            <person name="Brown C.T."/>
            <person name="Singh A."/>
            <person name="Thomas B.C."/>
            <person name="Banfield J.F."/>
        </authorList>
    </citation>
    <scope>NUCLEOTIDE SEQUENCE [LARGE SCALE GENOMIC DNA]</scope>
    <source>
        <strain evidence="3">AMDSBA1</strain>
    </source>
</reference>
<dbReference type="EMBL" id="PXYT01000001">
    <property type="protein sequence ID" value="PSR31678.1"/>
    <property type="molecule type" value="Genomic_DNA"/>
</dbReference>
<gene>
    <name evidence="3" type="ORF">C7B43_00175</name>
</gene>
<dbReference type="Proteomes" id="UP000242699">
    <property type="component" value="Unassembled WGS sequence"/>
</dbReference>
<evidence type="ECO:0000313" key="4">
    <source>
        <dbReference type="Proteomes" id="UP000242699"/>
    </source>
</evidence>
<protein>
    <submittedName>
        <fullName evidence="3">Uncharacterized protein</fullName>
    </submittedName>
</protein>
<feature type="region of interest" description="Disordered" evidence="1">
    <location>
        <begin position="86"/>
        <end position="120"/>
    </location>
</feature>
<evidence type="ECO:0000256" key="2">
    <source>
        <dbReference type="SAM" id="Phobius"/>
    </source>
</evidence>
<comment type="caution">
    <text evidence="3">The sequence shown here is derived from an EMBL/GenBank/DDBJ whole genome shotgun (WGS) entry which is preliminary data.</text>
</comment>
<name>A0A2T2XB38_9FIRM</name>
<keyword evidence="2" id="KW-0812">Transmembrane</keyword>
<organism evidence="3 4">
    <name type="scientific">Sulfobacillus benefaciens</name>
    <dbReference type="NCBI Taxonomy" id="453960"/>
    <lineage>
        <taxon>Bacteria</taxon>
        <taxon>Bacillati</taxon>
        <taxon>Bacillota</taxon>
        <taxon>Clostridia</taxon>
        <taxon>Eubacteriales</taxon>
        <taxon>Clostridiales Family XVII. Incertae Sedis</taxon>
        <taxon>Sulfobacillus</taxon>
    </lineage>
</organism>
<accession>A0A2T2XB38</accession>
<keyword evidence="2" id="KW-1133">Transmembrane helix</keyword>
<dbReference type="AlphaFoldDB" id="A0A2T2XB38"/>
<evidence type="ECO:0000256" key="1">
    <source>
        <dbReference type="SAM" id="MobiDB-lite"/>
    </source>
</evidence>
<keyword evidence="2" id="KW-0472">Membrane</keyword>
<proteinExistence type="predicted"/>
<evidence type="ECO:0000313" key="3">
    <source>
        <dbReference type="EMBL" id="PSR31678.1"/>
    </source>
</evidence>